<comment type="caution">
    <text evidence="1">The sequence shown here is derived from an EMBL/GenBank/DDBJ whole genome shotgun (WGS) entry which is preliminary data.</text>
</comment>
<gene>
    <name evidence="1" type="ORF">AM506_17265</name>
</gene>
<organism evidence="1 2">
    <name type="scientific">Rossellomorea vietnamensis</name>
    <dbReference type="NCBI Taxonomy" id="218284"/>
    <lineage>
        <taxon>Bacteria</taxon>
        <taxon>Bacillati</taxon>
        <taxon>Bacillota</taxon>
        <taxon>Bacilli</taxon>
        <taxon>Bacillales</taxon>
        <taxon>Bacillaceae</taxon>
        <taxon>Rossellomorea</taxon>
    </lineage>
</organism>
<dbReference type="OrthoDB" id="2895671at2"/>
<dbReference type="AlphaFoldDB" id="A0A0P6VZ97"/>
<dbReference type="Proteomes" id="UP000050398">
    <property type="component" value="Unassembled WGS sequence"/>
</dbReference>
<protein>
    <submittedName>
        <fullName evidence="1">Uncharacterized protein</fullName>
    </submittedName>
</protein>
<name>A0A0P6VZ97_9BACI</name>
<dbReference type="RefSeq" id="WP_060673747.1">
    <property type="nucleotide sequence ID" value="NZ_LIXZ01000016.1"/>
</dbReference>
<dbReference type="EMBL" id="LIXZ01000016">
    <property type="protein sequence ID" value="KPL58366.1"/>
    <property type="molecule type" value="Genomic_DNA"/>
</dbReference>
<proteinExistence type="predicted"/>
<dbReference type="PATRIC" id="fig|218284.4.peg.1671"/>
<accession>A0A0P6VZ97</accession>
<sequence length="80" mass="8865">MDKKSTVFTATHGVMTSEVGVISGELELVTTCDEDGALTLSITYVGAEEWYSLPGEEYRLHDVRDHEVVHKMLAAVLERP</sequence>
<evidence type="ECO:0000313" key="1">
    <source>
        <dbReference type="EMBL" id="KPL58366.1"/>
    </source>
</evidence>
<reference evidence="1 2" key="1">
    <citation type="submission" date="2015-08" db="EMBL/GenBank/DDBJ databases">
        <title>Draft Genome Sequence of Bacillus vietnamensis UCD-SED5.</title>
        <authorList>
            <person name="Lee R.D."/>
            <person name="Jospin G."/>
            <person name="Lang J.M."/>
            <person name="Coil D.A."/>
            <person name="Eisen J.A."/>
        </authorList>
    </citation>
    <scope>NUCLEOTIDE SEQUENCE [LARGE SCALE GENOMIC DNA]</scope>
    <source>
        <strain evidence="1 2">UCD-SED5</strain>
    </source>
</reference>
<evidence type="ECO:0000313" key="2">
    <source>
        <dbReference type="Proteomes" id="UP000050398"/>
    </source>
</evidence>